<dbReference type="Pfam" id="PF03551">
    <property type="entry name" value="PadR"/>
    <property type="match status" value="1"/>
</dbReference>
<protein>
    <submittedName>
        <fullName evidence="2">Lineage-specific thermal regulator protein</fullName>
    </submittedName>
</protein>
<dbReference type="Gene3D" id="1.10.10.10">
    <property type="entry name" value="Winged helix-like DNA-binding domain superfamily/Winged helix DNA-binding domain"/>
    <property type="match status" value="1"/>
</dbReference>
<dbReference type="InterPro" id="IPR005149">
    <property type="entry name" value="Tscrpt_reg_PadR_N"/>
</dbReference>
<dbReference type="PANTHER" id="PTHR33169">
    <property type="entry name" value="PADR-FAMILY TRANSCRIPTIONAL REGULATOR"/>
    <property type="match status" value="1"/>
</dbReference>
<evidence type="ECO:0000313" key="3">
    <source>
        <dbReference type="Proteomes" id="UP000278746"/>
    </source>
</evidence>
<dbReference type="EMBL" id="RHIB01000001">
    <property type="protein sequence ID" value="RNA69940.1"/>
    <property type="molecule type" value="Genomic_DNA"/>
</dbReference>
<comment type="caution">
    <text evidence="2">The sequence shown here is derived from an EMBL/GenBank/DDBJ whole genome shotgun (WGS) entry which is preliminary data.</text>
</comment>
<dbReference type="InterPro" id="IPR052509">
    <property type="entry name" value="Metal_resp_DNA-bind_regulator"/>
</dbReference>
<evidence type="ECO:0000313" key="2">
    <source>
        <dbReference type="EMBL" id="RNA69940.1"/>
    </source>
</evidence>
<keyword evidence="3" id="KW-1185">Reference proteome</keyword>
<dbReference type="Proteomes" id="UP000278746">
    <property type="component" value="Unassembled WGS sequence"/>
</dbReference>
<dbReference type="SUPFAM" id="SSF46785">
    <property type="entry name" value="Winged helix' DNA-binding domain"/>
    <property type="match status" value="1"/>
</dbReference>
<dbReference type="AlphaFoldDB" id="A0A3M7TWA1"/>
<gene>
    <name evidence="2" type="primary">lstR</name>
    <name evidence="2" type="ORF">EBO34_08415</name>
</gene>
<feature type="domain" description="Transcription regulator PadR N-terminal" evidence="1">
    <location>
        <begin position="52"/>
        <end position="125"/>
    </location>
</feature>
<organism evidence="2 3">
    <name type="scientific">Alteribacter keqinensis</name>
    <dbReference type="NCBI Taxonomy" id="2483800"/>
    <lineage>
        <taxon>Bacteria</taxon>
        <taxon>Bacillati</taxon>
        <taxon>Bacillota</taxon>
        <taxon>Bacilli</taxon>
        <taxon>Bacillales</taxon>
        <taxon>Bacillaceae</taxon>
        <taxon>Alteribacter</taxon>
    </lineage>
</organism>
<accession>A0A3M7TWA1</accession>
<dbReference type="OrthoDB" id="2440228at2"/>
<proteinExistence type="predicted"/>
<name>A0A3M7TWA1_9BACI</name>
<reference evidence="2 3" key="1">
    <citation type="submission" date="2018-10" db="EMBL/GenBank/DDBJ databases">
        <title>Bacillus Keqinensis sp. nov., a moderately halophilic bacterium isolated from a saline-alkaline lake.</title>
        <authorList>
            <person name="Wang H."/>
        </authorList>
    </citation>
    <scope>NUCLEOTIDE SEQUENCE [LARGE SCALE GENOMIC DNA]</scope>
    <source>
        <strain evidence="2 3">KQ-3</strain>
    </source>
</reference>
<sequence>MSDPLKGLKKAMDGTLFREVRFSDKQARNIIKETSASYIVNKPVEESMAILLLQSLESGPLSGYSIFKAIRHKREAVDLEAQEGQLYILLHRLEQKRLIGSQWQKDENGEQVKEYILMKKGTRILMKWEKADDQAERRSLQLHLEGGLV</sequence>
<dbReference type="InterPro" id="IPR036388">
    <property type="entry name" value="WH-like_DNA-bd_sf"/>
</dbReference>
<dbReference type="PANTHER" id="PTHR33169:SF14">
    <property type="entry name" value="TRANSCRIPTIONAL REGULATOR RV3488"/>
    <property type="match status" value="1"/>
</dbReference>
<evidence type="ECO:0000259" key="1">
    <source>
        <dbReference type="Pfam" id="PF03551"/>
    </source>
</evidence>
<dbReference type="InterPro" id="IPR036390">
    <property type="entry name" value="WH_DNA-bd_sf"/>
</dbReference>
<dbReference type="RefSeq" id="WP_122897452.1">
    <property type="nucleotide sequence ID" value="NZ_RHIB01000001.1"/>
</dbReference>